<name>A0AAX4HE93_9ASCO</name>
<reference evidence="3 4" key="1">
    <citation type="submission" date="2023-10" db="EMBL/GenBank/DDBJ databases">
        <title>Draft Genome Sequence of Candida saopaulonensis from a very Premature Infant with Sepsis.</title>
        <authorList>
            <person name="Ning Y."/>
            <person name="Dai R."/>
            <person name="Xiao M."/>
            <person name="Xu Y."/>
            <person name="Yan Q."/>
            <person name="Zhang L."/>
        </authorList>
    </citation>
    <scope>NUCLEOTIDE SEQUENCE [LARGE SCALE GENOMIC DNA]</scope>
    <source>
        <strain evidence="3 4">19XY460</strain>
    </source>
</reference>
<dbReference type="Gene3D" id="3.40.1180.10">
    <property type="entry name" value="Decaprenyl diphosphate synthase-like"/>
    <property type="match status" value="1"/>
</dbReference>
<dbReference type="InterPro" id="IPR001441">
    <property type="entry name" value="UPP_synth-like"/>
</dbReference>
<dbReference type="PANTHER" id="PTHR10291:SF43">
    <property type="entry name" value="DEHYDRODOLICHYL DIPHOSPHATE SYNTHASE COMPLEX SUBUNIT DHDDS"/>
    <property type="match status" value="1"/>
</dbReference>
<dbReference type="Proteomes" id="UP001338582">
    <property type="component" value="Chromosome 5"/>
</dbReference>
<proteinExistence type="inferred from homology"/>
<evidence type="ECO:0000256" key="2">
    <source>
        <dbReference type="ARBA" id="ARBA00022679"/>
    </source>
</evidence>
<keyword evidence="2" id="KW-0808">Transferase</keyword>
<dbReference type="RefSeq" id="XP_062879101.1">
    <property type="nucleotide sequence ID" value="XM_063023031.1"/>
</dbReference>
<sequence>MYTGGLIHSWGWFLNQFFYPVIMSRMCQIFLLVLKSGPVPKHVGFIMDGNRTFAKRHRLPPSDGHSLGAQTLQQVCVIFIEHTGRLLTEHRS</sequence>
<keyword evidence="4" id="KW-1185">Reference proteome</keyword>
<evidence type="ECO:0000256" key="1">
    <source>
        <dbReference type="ARBA" id="ARBA00005432"/>
    </source>
</evidence>
<accession>A0AAX4HE93</accession>
<dbReference type="GO" id="GO:0005783">
    <property type="term" value="C:endoplasmic reticulum"/>
    <property type="evidence" value="ECO:0007669"/>
    <property type="project" value="TreeGrafter"/>
</dbReference>
<dbReference type="PANTHER" id="PTHR10291">
    <property type="entry name" value="DEHYDRODOLICHYL DIPHOSPHATE SYNTHASE FAMILY MEMBER"/>
    <property type="match status" value="1"/>
</dbReference>
<comment type="similarity">
    <text evidence="1">Belongs to the UPP synthase family.</text>
</comment>
<dbReference type="AlphaFoldDB" id="A0AAX4HE93"/>
<dbReference type="GeneID" id="88175143"/>
<dbReference type="SUPFAM" id="SSF64005">
    <property type="entry name" value="Undecaprenyl diphosphate synthase"/>
    <property type="match status" value="1"/>
</dbReference>
<evidence type="ECO:0000313" key="3">
    <source>
        <dbReference type="EMBL" id="WPK26721.1"/>
    </source>
</evidence>
<dbReference type="EMBL" id="CP138898">
    <property type="protein sequence ID" value="WPK26721.1"/>
    <property type="molecule type" value="Genomic_DNA"/>
</dbReference>
<gene>
    <name evidence="3" type="ORF">PUMCH_004081</name>
</gene>
<dbReference type="KEGG" id="asau:88175143"/>
<dbReference type="GO" id="GO:0045547">
    <property type="term" value="F:ditrans,polycis-polyprenyl diphosphate synthase [(2E,6E)-farnesyl diphosphate specific] activity"/>
    <property type="evidence" value="ECO:0007669"/>
    <property type="project" value="TreeGrafter"/>
</dbReference>
<organism evidence="3 4">
    <name type="scientific">Australozyma saopauloensis</name>
    <dbReference type="NCBI Taxonomy" id="291208"/>
    <lineage>
        <taxon>Eukaryota</taxon>
        <taxon>Fungi</taxon>
        <taxon>Dikarya</taxon>
        <taxon>Ascomycota</taxon>
        <taxon>Saccharomycotina</taxon>
        <taxon>Pichiomycetes</taxon>
        <taxon>Metschnikowiaceae</taxon>
        <taxon>Australozyma</taxon>
    </lineage>
</organism>
<evidence type="ECO:0008006" key="5">
    <source>
        <dbReference type="Google" id="ProtNLM"/>
    </source>
</evidence>
<protein>
    <recommendedName>
        <fullName evidence="5">Ditrans,polycis-polyprenyl diphosphate synthase ((2E,6E)-farnesyl diphosphate specific)</fullName>
    </recommendedName>
</protein>
<dbReference type="GO" id="GO:0016094">
    <property type="term" value="P:polyprenol biosynthetic process"/>
    <property type="evidence" value="ECO:0007669"/>
    <property type="project" value="TreeGrafter"/>
</dbReference>
<evidence type="ECO:0000313" key="4">
    <source>
        <dbReference type="Proteomes" id="UP001338582"/>
    </source>
</evidence>
<dbReference type="InterPro" id="IPR036424">
    <property type="entry name" value="UPP_synth-like_sf"/>
</dbReference>